<feature type="compositionally biased region" description="Basic residues" evidence="1">
    <location>
        <begin position="153"/>
        <end position="178"/>
    </location>
</feature>
<accession>A0AAV3XRW1</accession>
<evidence type="ECO:0000313" key="3">
    <source>
        <dbReference type="Proteomes" id="UP001050975"/>
    </source>
</evidence>
<keyword evidence="3" id="KW-1185">Reference proteome</keyword>
<organism evidence="2 3">
    <name type="scientific">Microseira wollei NIES-4236</name>
    <dbReference type="NCBI Taxonomy" id="2530354"/>
    <lineage>
        <taxon>Bacteria</taxon>
        <taxon>Bacillati</taxon>
        <taxon>Cyanobacteriota</taxon>
        <taxon>Cyanophyceae</taxon>
        <taxon>Oscillatoriophycideae</taxon>
        <taxon>Aerosakkonematales</taxon>
        <taxon>Aerosakkonemataceae</taxon>
        <taxon>Microseira</taxon>
    </lineage>
</organism>
<evidence type="ECO:0000256" key="1">
    <source>
        <dbReference type="SAM" id="MobiDB-lite"/>
    </source>
</evidence>
<protein>
    <submittedName>
        <fullName evidence="2">Transposase, IS608 family protein</fullName>
    </submittedName>
</protein>
<dbReference type="AlphaFoldDB" id="A0AAV3XRW1"/>
<sequence length="241" mass="28017">MRWKDNQLVWGKLKLLPIIDKDNPVIRHGLNSPVKYVRLLWHARCSTWGNPKTALARELNGKRRWYVQLINSGMPYQKEKNYVADGVISLDLNISNIAFVGDNAGLLPFADKVPTYSREIKALQRQMQRSQRCSNPENYETDCTSRVGRRTVVKKGKPKQGKRQWKKSKTYQKIARKKRELERRKSAYTKSQNRKIVNEILRHGKHIKTENVSVKSWQKRYGKAISAKSPGFVQSELARIS</sequence>
<proteinExistence type="predicted"/>
<comment type="caution">
    <text evidence="2">The sequence shown here is derived from an EMBL/GenBank/DDBJ whole genome shotgun (WGS) entry which is preliminary data.</text>
</comment>
<feature type="region of interest" description="Disordered" evidence="1">
    <location>
        <begin position="153"/>
        <end position="187"/>
    </location>
</feature>
<name>A0AAV3XRW1_9CYAN</name>
<evidence type="ECO:0000313" key="2">
    <source>
        <dbReference type="EMBL" id="GET44563.1"/>
    </source>
</evidence>
<reference evidence="2" key="1">
    <citation type="submission" date="2019-10" db="EMBL/GenBank/DDBJ databases">
        <title>Draft genome sequece of Microseira wollei NIES-4236.</title>
        <authorList>
            <person name="Yamaguchi H."/>
            <person name="Suzuki S."/>
            <person name="Kawachi M."/>
        </authorList>
    </citation>
    <scope>NUCLEOTIDE SEQUENCE</scope>
    <source>
        <strain evidence="2">NIES-4236</strain>
    </source>
</reference>
<gene>
    <name evidence="2" type="ORF">MiSe_93930</name>
</gene>
<dbReference type="EMBL" id="BLAY01000415">
    <property type="protein sequence ID" value="GET44563.1"/>
    <property type="molecule type" value="Genomic_DNA"/>
</dbReference>
<dbReference type="RefSeq" id="WP_226594751.1">
    <property type="nucleotide sequence ID" value="NZ_BLAY01000415.1"/>
</dbReference>
<dbReference type="Proteomes" id="UP001050975">
    <property type="component" value="Unassembled WGS sequence"/>
</dbReference>